<comment type="caution">
    <text evidence="3">The sequence shown here is derived from an EMBL/GenBank/DDBJ whole genome shotgun (WGS) entry which is preliminary data.</text>
</comment>
<dbReference type="Proteomes" id="UP000031258">
    <property type="component" value="Unassembled WGS sequence"/>
</dbReference>
<dbReference type="InterPro" id="IPR006342">
    <property type="entry name" value="FkbM_mtfrase"/>
</dbReference>
<accession>A0A0C1MSF9</accession>
<feature type="transmembrane region" description="Helical" evidence="1">
    <location>
        <begin position="16"/>
        <end position="36"/>
    </location>
</feature>
<keyword evidence="1" id="KW-1133">Transmembrane helix</keyword>
<evidence type="ECO:0000259" key="2">
    <source>
        <dbReference type="Pfam" id="PF05050"/>
    </source>
</evidence>
<dbReference type="AlphaFoldDB" id="A0A0C1MSF9"/>
<dbReference type="STRING" id="86105.NF27_EY00630"/>
<keyword evidence="1" id="KW-0812">Transmembrane</keyword>
<proteinExistence type="predicted"/>
<dbReference type="InterPro" id="IPR029063">
    <property type="entry name" value="SAM-dependent_MTases_sf"/>
</dbReference>
<evidence type="ECO:0000256" key="1">
    <source>
        <dbReference type="SAM" id="Phobius"/>
    </source>
</evidence>
<dbReference type="NCBIfam" id="TIGR01444">
    <property type="entry name" value="fkbM_fam"/>
    <property type="match status" value="1"/>
</dbReference>
<dbReference type="Pfam" id="PF05050">
    <property type="entry name" value="Methyltransf_21"/>
    <property type="match status" value="1"/>
</dbReference>
<dbReference type="PANTHER" id="PTHR34203">
    <property type="entry name" value="METHYLTRANSFERASE, FKBM FAMILY PROTEIN"/>
    <property type="match status" value="1"/>
</dbReference>
<evidence type="ECO:0000313" key="3">
    <source>
        <dbReference type="EMBL" id="KIE04967.1"/>
    </source>
</evidence>
<feature type="domain" description="Methyltransferase FkbM" evidence="2">
    <location>
        <begin position="98"/>
        <end position="240"/>
    </location>
</feature>
<sequence length="297" mass="33721">MTMKEKLKEILLSKKFQVAAVITLAIVLTAVITYLISYTSLTRHAKDVVLVETKYEFPLLVNSHDEYQGKALIEHGTYKEHLTPIIKKIVKNDGTCIDIGAGYGYHTVLMSKLAADGEVYSFEAIPNVYKLLRYSVNMNEIKNTKVFNNLLSSENTKSFLETYPEYPTLSSTIVSSKATHIKKDHYIEKNAEALDYLLPDLSDVSLIKIDTNGSELAIIKGAKGIISRSPKLNIILRWNYKKFAYYGDIYPRLIDNFVNAKFEFWIINQDGSMKLITKDQLLILENADVLITKDYIG</sequence>
<keyword evidence="4" id="KW-1185">Reference proteome</keyword>
<name>A0A0C1MSF9_9RICK</name>
<dbReference type="Gene3D" id="3.40.50.150">
    <property type="entry name" value="Vaccinia Virus protein VP39"/>
    <property type="match status" value="1"/>
</dbReference>
<gene>
    <name evidence="3" type="ORF">NF27_EY00630</name>
</gene>
<keyword evidence="1" id="KW-0472">Membrane</keyword>
<dbReference type="SUPFAM" id="SSF53335">
    <property type="entry name" value="S-adenosyl-L-methionine-dependent methyltransferases"/>
    <property type="match status" value="1"/>
</dbReference>
<dbReference type="EMBL" id="JSWE01000124">
    <property type="protein sequence ID" value="KIE04967.1"/>
    <property type="molecule type" value="Genomic_DNA"/>
</dbReference>
<reference evidence="3 4" key="1">
    <citation type="submission" date="2014-11" db="EMBL/GenBank/DDBJ databases">
        <title>A Rickettsiales Symbiont of Amoebae With Ancient Features.</title>
        <authorList>
            <person name="Schulz F."/>
            <person name="Martijn J."/>
            <person name="Wascher F."/>
            <person name="Kostanjsek R."/>
            <person name="Ettema T.J."/>
            <person name="Horn M."/>
        </authorList>
    </citation>
    <scope>NUCLEOTIDE SEQUENCE [LARGE SCALE GENOMIC DNA]</scope>
    <source>
        <strain evidence="3 4">UWC36</strain>
    </source>
</reference>
<protein>
    <recommendedName>
        <fullName evidence="2">Methyltransferase FkbM domain-containing protein</fullName>
    </recommendedName>
</protein>
<organism evidence="3 4">
    <name type="scientific">Candidatus Jidaibacter acanthamoebae</name>
    <dbReference type="NCBI Taxonomy" id="86105"/>
    <lineage>
        <taxon>Bacteria</taxon>
        <taxon>Pseudomonadati</taxon>
        <taxon>Pseudomonadota</taxon>
        <taxon>Alphaproteobacteria</taxon>
        <taxon>Rickettsiales</taxon>
        <taxon>Candidatus Midichloriaceae</taxon>
        <taxon>Candidatus Jidaibacter</taxon>
    </lineage>
</organism>
<dbReference type="InterPro" id="IPR052514">
    <property type="entry name" value="SAM-dependent_MTase"/>
</dbReference>
<evidence type="ECO:0000313" key="4">
    <source>
        <dbReference type="Proteomes" id="UP000031258"/>
    </source>
</evidence>
<dbReference type="PANTHER" id="PTHR34203:SF15">
    <property type="entry name" value="SLL1173 PROTEIN"/>
    <property type="match status" value="1"/>
</dbReference>